<keyword evidence="2" id="KW-0489">Methyltransferase</keyword>
<keyword evidence="11" id="KW-0234">DNA repair</keyword>
<dbReference type="FunFam" id="3.40.10.10:FF:000001">
    <property type="entry name" value="DNA-3-methyladenine glycosylase 2"/>
    <property type="match status" value="1"/>
</dbReference>
<feature type="domain" description="HTH araC/xylS-type" evidence="12">
    <location>
        <begin position="88"/>
        <end position="186"/>
    </location>
</feature>
<dbReference type="GO" id="GO:0006307">
    <property type="term" value="P:DNA alkylation repair"/>
    <property type="evidence" value="ECO:0007669"/>
    <property type="project" value="UniProtKB-ARBA"/>
</dbReference>
<dbReference type="PANTHER" id="PTHR43280">
    <property type="entry name" value="ARAC-FAMILY TRANSCRIPTIONAL REGULATOR"/>
    <property type="match status" value="1"/>
</dbReference>
<name>A0A919Y698_9BACL</name>
<dbReference type="SUPFAM" id="SSF46689">
    <property type="entry name" value="Homeodomain-like"/>
    <property type="match status" value="2"/>
</dbReference>
<evidence type="ECO:0000256" key="8">
    <source>
        <dbReference type="ARBA" id="ARBA00023125"/>
    </source>
</evidence>
<evidence type="ECO:0000256" key="9">
    <source>
        <dbReference type="ARBA" id="ARBA00023159"/>
    </source>
</evidence>
<evidence type="ECO:0000256" key="1">
    <source>
        <dbReference type="ARBA" id="ARBA00001947"/>
    </source>
</evidence>
<dbReference type="Pfam" id="PF12833">
    <property type="entry name" value="HTH_18"/>
    <property type="match status" value="1"/>
</dbReference>
<dbReference type="GO" id="GO:0043565">
    <property type="term" value="F:sequence-specific DNA binding"/>
    <property type="evidence" value="ECO:0007669"/>
    <property type="project" value="InterPro"/>
</dbReference>
<evidence type="ECO:0000256" key="4">
    <source>
        <dbReference type="ARBA" id="ARBA00022723"/>
    </source>
</evidence>
<dbReference type="GO" id="GO:0032259">
    <property type="term" value="P:methylation"/>
    <property type="evidence" value="ECO:0007669"/>
    <property type="project" value="UniProtKB-KW"/>
</dbReference>
<evidence type="ECO:0000256" key="2">
    <source>
        <dbReference type="ARBA" id="ARBA00022603"/>
    </source>
</evidence>
<reference evidence="13 14" key="1">
    <citation type="submission" date="2021-03" db="EMBL/GenBank/DDBJ databases">
        <title>Antimicrobial resistance genes in bacteria isolated from Japanese honey, and their potential for conferring macrolide and lincosamide resistance in the American foulbrood pathogen Paenibacillus larvae.</title>
        <authorList>
            <person name="Okamoto M."/>
            <person name="Kumagai M."/>
            <person name="Kanamori H."/>
            <person name="Takamatsu D."/>
        </authorList>
    </citation>
    <scope>NUCLEOTIDE SEQUENCE [LARGE SCALE GENOMIC DNA]</scope>
    <source>
        <strain evidence="13 14">J34TS1</strain>
    </source>
</reference>
<dbReference type="EMBL" id="BORT01000001">
    <property type="protein sequence ID" value="GIO45437.1"/>
    <property type="molecule type" value="Genomic_DNA"/>
</dbReference>
<organism evidence="13 14">
    <name type="scientific">Paenibacillus azoreducens</name>
    <dbReference type="NCBI Taxonomy" id="116718"/>
    <lineage>
        <taxon>Bacteria</taxon>
        <taxon>Bacillati</taxon>
        <taxon>Bacillota</taxon>
        <taxon>Bacilli</taxon>
        <taxon>Bacillales</taxon>
        <taxon>Paenibacillaceae</taxon>
        <taxon>Paenibacillus</taxon>
    </lineage>
</organism>
<dbReference type="InterPro" id="IPR035451">
    <property type="entry name" value="Ada-like_dom_sf"/>
</dbReference>
<keyword evidence="10" id="KW-0804">Transcription</keyword>
<accession>A0A919Y698</accession>
<gene>
    <name evidence="13" type="primary">adaA</name>
    <name evidence="13" type="ORF">J34TS1_02020</name>
</gene>
<dbReference type="Gene3D" id="1.10.10.60">
    <property type="entry name" value="Homeodomain-like"/>
    <property type="match status" value="2"/>
</dbReference>
<evidence type="ECO:0000256" key="7">
    <source>
        <dbReference type="ARBA" id="ARBA00023015"/>
    </source>
</evidence>
<comment type="cofactor">
    <cofactor evidence="1">
        <name>Zn(2+)</name>
        <dbReference type="ChEBI" id="CHEBI:29105"/>
    </cofactor>
</comment>
<evidence type="ECO:0000259" key="12">
    <source>
        <dbReference type="PROSITE" id="PS01124"/>
    </source>
</evidence>
<evidence type="ECO:0000256" key="10">
    <source>
        <dbReference type="ARBA" id="ARBA00023163"/>
    </source>
</evidence>
<keyword evidence="5" id="KW-0227">DNA damage</keyword>
<dbReference type="InterPro" id="IPR016220">
    <property type="entry name" value="Me-P-triester_DNA_alkyl-Trfase"/>
</dbReference>
<evidence type="ECO:0000256" key="3">
    <source>
        <dbReference type="ARBA" id="ARBA00022679"/>
    </source>
</evidence>
<comment type="caution">
    <text evidence="13">The sequence shown here is derived from an EMBL/GenBank/DDBJ whole genome shotgun (WGS) entry which is preliminary data.</text>
</comment>
<dbReference type="Proteomes" id="UP000682811">
    <property type="component" value="Unassembled WGS sequence"/>
</dbReference>
<keyword evidence="7" id="KW-0805">Transcription regulation</keyword>
<proteinExistence type="predicted"/>
<dbReference type="GO" id="GO:0003700">
    <property type="term" value="F:DNA-binding transcription factor activity"/>
    <property type="evidence" value="ECO:0007669"/>
    <property type="project" value="InterPro"/>
</dbReference>
<protein>
    <submittedName>
        <fullName evidence="13">Bifunctional transcriptional activator/DNA repair enzyme AdaA</fullName>
    </submittedName>
</protein>
<dbReference type="PROSITE" id="PS01124">
    <property type="entry name" value="HTH_ARAC_FAMILY_2"/>
    <property type="match status" value="1"/>
</dbReference>
<keyword evidence="3" id="KW-0808">Transferase</keyword>
<dbReference type="PIRSF" id="PIRSF000408">
    <property type="entry name" value="Alkyltransferas_AdaA"/>
    <property type="match status" value="1"/>
</dbReference>
<keyword evidence="6" id="KW-0862">Zinc</keyword>
<keyword evidence="4" id="KW-0479">Metal-binding</keyword>
<dbReference type="SMART" id="SM00342">
    <property type="entry name" value="HTH_ARAC"/>
    <property type="match status" value="1"/>
</dbReference>
<keyword evidence="8" id="KW-0238">DNA-binding</keyword>
<dbReference type="SUPFAM" id="SSF57884">
    <property type="entry name" value="Ada DNA repair protein, N-terminal domain (N-Ada 10)"/>
    <property type="match status" value="1"/>
</dbReference>
<evidence type="ECO:0000313" key="14">
    <source>
        <dbReference type="Proteomes" id="UP000682811"/>
    </source>
</evidence>
<dbReference type="Pfam" id="PF02805">
    <property type="entry name" value="Ada_Zn_binding"/>
    <property type="match status" value="1"/>
</dbReference>
<evidence type="ECO:0000256" key="11">
    <source>
        <dbReference type="ARBA" id="ARBA00023204"/>
    </source>
</evidence>
<dbReference type="GO" id="GO:0008168">
    <property type="term" value="F:methyltransferase activity"/>
    <property type="evidence" value="ECO:0007669"/>
    <property type="project" value="UniProtKB-KW"/>
</dbReference>
<evidence type="ECO:0000256" key="5">
    <source>
        <dbReference type="ARBA" id="ARBA00022763"/>
    </source>
</evidence>
<dbReference type="Gene3D" id="3.40.10.10">
    <property type="entry name" value="DNA Methylphosphotriester Repair Domain"/>
    <property type="match status" value="1"/>
</dbReference>
<keyword evidence="9" id="KW-0010">Activator</keyword>
<dbReference type="InterPro" id="IPR018060">
    <property type="entry name" value="HTH_AraC"/>
</dbReference>
<evidence type="ECO:0000313" key="13">
    <source>
        <dbReference type="EMBL" id="GIO45437.1"/>
    </source>
</evidence>
<dbReference type="GO" id="GO:0008270">
    <property type="term" value="F:zinc ion binding"/>
    <property type="evidence" value="ECO:0007669"/>
    <property type="project" value="InterPro"/>
</dbReference>
<dbReference type="InterPro" id="IPR020449">
    <property type="entry name" value="Tscrpt_reg_AraC-type_HTH"/>
</dbReference>
<dbReference type="PANTHER" id="PTHR43280:SF28">
    <property type="entry name" value="HTH-TYPE TRANSCRIPTIONAL ACTIVATOR RHAS"/>
    <property type="match status" value="1"/>
</dbReference>
<evidence type="ECO:0000256" key="6">
    <source>
        <dbReference type="ARBA" id="ARBA00022833"/>
    </source>
</evidence>
<dbReference type="RefSeq" id="WP_212976620.1">
    <property type="nucleotide sequence ID" value="NZ_AP025343.1"/>
</dbReference>
<dbReference type="AlphaFoldDB" id="A0A919Y698"/>
<dbReference type="InterPro" id="IPR009057">
    <property type="entry name" value="Homeodomain-like_sf"/>
</dbReference>
<sequence length="188" mass="21961">MRHVDESEPLTEEKWEAIIGNDESYDFKFFYAVKSTGIFCRPSCKSKPPNRGNVRIFMNAERAIREGFRPCKRCKPTGERLPDHEWIEVITRYMDHNFAEPLSLHLLAEIGHGSPYHLHRTFKKIMGMTPLEYLQRIRLDHAKALLKQPDLSIAAIGKRVGLPNTSYFISLFKQNFGYTPSDYRRQIM</sequence>
<dbReference type="PRINTS" id="PR00032">
    <property type="entry name" value="HTHARAC"/>
</dbReference>
<keyword evidence="14" id="KW-1185">Reference proteome</keyword>
<dbReference type="InterPro" id="IPR004026">
    <property type="entry name" value="Ada_DNA_repair_Zn-bd"/>
</dbReference>